<dbReference type="GO" id="GO:0046872">
    <property type="term" value="F:metal ion binding"/>
    <property type="evidence" value="ECO:0007669"/>
    <property type="project" value="UniProtKB-KW"/>
</dbReference>
<sequence length="266" mass="29377">MVIDKAIRWSCLYRFFTLGVHTDPIDETLSCNFPTHLLPCAFPKGLSVTWRFGTFKGIPLHWDPLLVVFGLVWMWRHLQASGGSVFTLGWPVFLWVSVLVHELAHAQVALALRQSVTSISVHLLGGQVELEQDPATPHLEFWIAVAGPLSNLLLCLLLWGTWMVYPEVQAGLQPAFQLNLGLAVFNLLPGLPLDGGHVLRAALWTYTRDETRATRVAAQAGQVLAALVMLYGVTAGFRGNLLLMVVLVWTGGSMFRSARSQQEPLG</sequence>
<evidence type="ECO:0000256" key="2">
    <source>
        <dbReference type="ARBA" id="ARBA00004141"/>
    </source>
</evidence>
<evidence type="ECO:0000256" key="6">
    <source>
        <dbReference type="ARBA" id="ARBA00022723"/>
    </source>
</evidence>
<dbReference type="GO" id="GO:0006508">
    <property type="term" value="P:proteolysis"/>
    <property type="evidence" value="ECO:0007669"/>
    <property type="project" value="UniProtKB-KW"/>
</dbReference>
<evidence type="ECO:0000256" key="1">
    <source>
        <dbReference type="ARBA" id="ARBA00001947"/>
    </source>
</evidence>
<dbReference type="OrthoDB" id="9800627at2"/>
<evidence type="ECO:0000256" key="11">
    <source>
        <dbReference type="ARBA" id="ARBA00023136"/>
    </source>
</evidence>
<dbReference type="PANTHER" id="PTHR39188">
    <property type="entry name" value="MEMBRANE-ASSOCIATED ZINC METALLOPROTEASE M50B"/>
    <property type="match status" value="1"/>
</dbReference>
<comment type="subcellular location">
    <subcellularLocation>
        <location evidence="2">Membrane</location>
        <topology evidence="2">Multi-pass membrane protein</topology>
    </subcellularLocation>
</comment>
<feature type="transmembrane region" description="Helical" evidence="12">
    <location>
        <begin position="223"/>
        <end position="249"/>
    </location>
</feature>
<protein>
    <recommendedName>
        <fullName evidence="13">Peptidase M50 domain-containing protein</fullName>
    </recommendedName>
</protein>
<keyword evidence="8" id="KW-0862">Zinc</keyword>
<dbReference type="AlphaFoldDB" id="A0A511N2K7"/>
<keyword evidence="4" id="KW-0645">Protease</keyword>
<dbReference type="Pfam" id="PF02163">
    <property type="entry name" value="Peptidase_M50"/>
    <property type="match status" value="2"/>
</dbReference>
<keyword evidence="7" id="KW-0378">Hydrolase</keyword>
<evidence type="ECO:0000256" key="5">
    <source>
        <dbReference type="ARBA" id="ARBA00022692"/>
    </source>
</evidence>
<evidence type="ECO:0000256" key="10">
    <source>
        <dbReference type="ARBA" id="ARBA00023049"/>
    </source>
</evidence>
<dbReference type="InterPro" id="IPR008915">
    <property type="entry name" value="Peptidase_M50"/>
</dbReference>
<evidence type="ECO:0000256" key="8">
    <source>
        <dbReference type="ARBA" id="ARBA00022833"/>
    </source>
</evidence>
<dbReference type="PANTHER" id="PTHR39188:SF3">
    <property type="entry name" value="STAGE IV SPORULATION PROTEIN FB"/>
    <property type="match status" value="1"/>
</dbReference>
<keyword evidence="6" id="KW-0479">Metal-binding</keyword>
<comment type="cofactor">
    <cofactor evidence="1">
        <name>Zn(2+)</name>
        <dbReference type="ChEBI" id="CHEBI:29105"/>
    </cofactor>
</comment>
<dbReference type="EMBL" id="BJXB01000009">
    <property type="protein sequence ID" value="GEM46698.1"/>
    <property type="molecule type" value="Genomic_DNA"/>
</dbReference>
<accession>A0A511N2K7</accession>
<feature type="domain" description="Peptidase M50" evidence="13">
    <location>
        <begin position="93"/>
        <end position="162"/>
    </location>
</feature>
<gene>
    <name evidence="14" type="ORF">DC3_23330</name>
</gene>
<evidence type="ECO:0000313" key="15">
    <source>
        <dbReference type="Proteomes" id="UP000321306"/>
    </source>
</evidence>
<evidence type="ECO:0000259" key="13">
    <source>
        <dbReference type="Pfam" id="PF02163"/>
    </source>
</evidence>
<evidence type="ECO:0000256" key="9">
    <source>
        <dbReference type="ARBA" id="ARBA00022989"/>
    </source>
</evidence>
<dbReference type="GO" id="GO:0016020">
    <property type="term" value="C:membrane"/>
    <property type="evidence" value="ECO:0007669"/>
    <property type="project" value="UniProtKB-SubCell"/>
</dbReference>
<comment type="similarity">
    <text evidence="3">Belongs to the peptidase M50B family.</text>
</comment>
<evidence type="ECO:0000256" key="12">
    <source>
        <dbReference type="SAM" id="Phobius"/>
    </source>
</evidence>
<evidence type="ECO:0000256" key="7">
    <source>
        <dbReference type="ARBA" id="ARBA00022801"/>
    </source>
</evidence>
<keyword evidence="10" id="KW-0482">Metalloprotease</keyword>
<keyword evidence="5 12" id="KW-0812">Transmembrane</keyword>
<reference evidence="14 15" key="1">
    <citation type="submission" date="2019-07" db="EMBL/GenBank/DDBJ databases">
        <title>Whole genome shotgun sequence of Deinococcus cellulosilyticus NBRC 106333.</title>
        <authorList>
            <person name="Hosoyama A."/>
            <person name="Uohara A."/>
            <person name="Ohji S."/>
            <person name="Ichikawa N."/>
        </authorList>
    </citation>
    <scope>NUCLEOTIDE SEQUENCE [LARGE SCALE GENOMIC DNA]</scope>
    <source>
        <strain evidence="14 15">NBRC 106333</strain>
    </source>
</reference>
<keyword evidence="9 12" id="KW-1133">Transmembrane helix</keyword>
<dbReference type="RefSeq" id="WP_146884507.1">
    <property type="nucleotide sequence ID" value="NZ_BJXB01000009.1"/>
</dbReference>
<feature type="transmembrane region" description="Helical" evidence="12">
    <location>
        <begin position="141"/>
        <end position="165"/>
    </location>
</feature>
<evidence type="ECO:0000313" key="14">
    <source>
        <dbReference type="EMBL" id="GEM46698.1"/>
    </source>
</evidence>
<keyword evidence="11 12" id="KW-0472">Membrane</keyword>
<dbReference type="Proteomes" id="UP000321306">
    <property type="component" value="Unassembled WGS sequence"/>
</dbReference>
<evidence type="ECO:0000256" key="3">
    <source>
        <dbReference type="ARBA" id="ARBA00007931"/>
    </source>
</evidence>
<name>A0A511N2K7_DEIC1</name>
<organism evidence="14 15">
    <name type="scientific">Deinococcus cellulosilyticus (strain DSM 18568 / NBRC 106333 / KACC 11606 / 5516J-15)</name>
    <dbReference type="NCBI Taxonomy" id="1223518"/>
    <lineage>
        <taxon>Bacteria</taxon>
        <taxon>Thermotogati</taxon>
        <taxon>Deinococcota</taxon>
        <taxon>Deinococci</taxon>
        <taxon>Deinococcales</taxon>
        <taxon>Deinococcaceae</taxon>
        <taxon>Deinococcus</taxon>
    </lineage>
</organism>
<feature type="domain" description="Peptidase M50" evidence="13">
    <location>
        <begin position="171"/>
        <end position="227"/>
    </location>
</feature>
<evidence type="ECO:0000256" key="4">
    <source>
        <dbReference type="ARBA" id="ARBA00022670"/>
    </source>
</evidence>
<keyword evidence="15" id="KW-1185">Reference proteome</keyword>
<proteinExistence type="inferred from homology"/>
<dbReference type="GO" id="GO:0008237">
    <property type="term" value="F:metallopeptidase activity"/>
    <property type="evidence" value="ECO:0007669"/>
    <property type="project" value="UniProtKB-KW"/>
</dbReference>
<comment type="caution">
    <text evidence="14">The sequence shown here is derived from an EMBL/GenBank/DDBJ whole genome shotgun (WGS) entry which is preliminary data.</text>
</comment>